<comment type="caution">
    <text evidence="1">The sequence shown here is derived from an EMBL/GenBank/DDBJ whole genome shotgun (WGS) entry which is preliminary data.</text>
</comment>
<reference evidence="1 2" key="1">
    <citation type="submission" date="2019-03" db="EMBL/GenBank/DDBJ databases">
        <title>Draft genome of Massilia hortus sp. nov., a novel bacterial species of the Oxalobacteraceae family.</title>
        <authorList>
            <person name="Peta V."/>
            <person name="Raths R."/>
            <person name="Bucking H."/>
        </authorList>
    </citation>
    <scope>NUCLEOTIDE SEQUENCE [LARGE SCALE GENOMIC DNA]</scope>
    <source>
        <strain evidence="1 2">ONC3</strain>
    </source>
</reference>
<evidence type="ECO:0000313" key="2">
    <source>
        <dbReference type="Proteomes" id="UP000297258"/>
    </source>
</evidence>
<proteinExistence type="predicted"/>
<dbReference type="RefSeq" id="WP_167759711.1">
    <property type="nucleotide sequence ID" value="NZ_SPUM01000038.1"/>
</dbReference>
<name>A0A4Y9T6G9_9BURK</name>
<dbReference type="Proteomes" id="UP000297258">
    <property type="component" value="Unassembled WGS sequence"/>
</dbReference>
<keyword evidence="2" id="KW-1185">Reference proteome</keyword>
<dbReference type="AlphaFoldDB" id="A0A4Y9T6G9"/>
<dbReference type="EMBL" id="SPUM01000038">
    <property type="protein sequence ID" value="TFW33590.1"/>
    <property type="molecule type" value="Genomic_DNA"/>
</dbReference>
<organism evidence="1 2">
    <name type="scientific">Massilia horti</name>
    <dbReference type="NCBI Taxonomy" id="2562153"/>
    <lineage>
        <taxon>Bacteria</taxon>
        <taxon>Pseudomonadati</taxon>
        <taxon>Pseudomonadota</taxon>
        <taxon>Betaproteobacteria</taxon>
        <taxon>Burkholderiales</taxon>
        <taxon>Oxalobacteraceae</taxon>
        <taxon>Telluria group</taxon>
        <taxon>Massilia</taxon>
    </lineage>
</organism>
<protein>
    <submittedName>
        <fullName evidence="1">Uncharacterized protein</fullName>
    </submittedName>
</protein>
<gene>
    <name evidence="1" type="ORF">E4O92_06240</name>
</gene>
<evidence type="ECO:0000313" key="1">
    <source>
        <dbReference type="EMBL" id="TFW33590.1"/>
    </source>
</evidence>
<accession>A0A4Y9T6G9</accession>
<sequence>MRTNLWDDPRISRICDQTGTSEATVIGGLYWLWSVADEHTESGFMRGLSRSAIDRKTKIPNFSSALSAVGWISEEPDGIMITRFDEHNGTSAKRRSCDARRKAASNVKVPPLGAERFRHESGSPSDLEFEEHAEVEEVVSAAPDGACAAEIRPPCPHQKIIDLYHRILPMCPKVRAWTPARQAHLRARWNEDRDRQNLEYWENFFNYVKSCSFLVGKQSDPKKRPFFADLEWLTKLANFTKIREQKYE</sequence>